<feature type="compositionally biased region" description="Low complexity" evidence="1">
    <location>
        <begin position="116"/>
        <end position="155"/>
    </location>
</feature>
<sequence length="827" mass="93161">MVHKKVLSRHGIQADHVKKSEKLLGNLKKPTSCQHQDGKNRGPDMKKKMKRLRSIKLSDIQSFKTSPLRKPMSQPGKPPPPDGPTPQKQPVIKATDDSPNYMRSTSCSEARKENSHSQSQVSSSGSEKLSSSARNKSRTLTKSSSLKLVRTLTKSPSFKPTRGTARKSSRVVLCTDTNVQKATCSSTLKDSKFPAYLMLNPGGTEAEGTSATKVCPYTYCSLNGHHHSPMPPLKCFLKARRRSLKTQKSIKSNDLSPNKPNLSSGGMEEMDCGARGFPGEEPAHYEADSVDLVHSPTVRDLGMGFFIEIYAKNNLPDAESPQGSTSEIVGQSEEQSNKYFYRNEEPVPEEIKDEYDESPFTWSEELVTTRSFDRNETERECTNMEDEDNISEVTDMEWEEVQSSASELDAEADHLNKFKEFGDKISDLSELEKPLKFDEFEEILTDDVLQELFQEETYSFDPHEESNDIHERENDVSDLNQLQDYEIHCLTDSIPDIFVHHQEDISLQADDATQNQVDADQDAETMAIGFPTTDQELHKCEIGDAIEYQEHIEDVKSLVGSQISYSSRSFSEVEPDDSEVDNSQDQITAETFQIAEADGDGELSNYFNDESDPDELHNVVQNQDILEEDQVGASQFKIHTSVDSEQNTDSRMYKINLDNNSYTADVEKIEDEDCFKLGTTETLCTDNEGTGSVSHCAMPHFGSNFEPELASTCSKRKWTIQSKKPIKDSDEQREFNPKEPNFLPVVPDPEAEKVDLKHQDMDDRKNSEEWMIDYALQKAVTKLAPARKKKVALLVEAFETVLPMPTFKTLRRHSSPFPQSRPVQACS</sequence>
<feature type="region of interest" description="Disordered" evidence="1">
    <location>
        <begin position="721"/>
        <end position="747"/>
    </location>
</feature>
<feature type="compositionally biased region" description="Polar residues" evidence="1">
    <location>
        <begin position="246"/>
        <end position="264"/>
    </location>
</feature>
<dbReference type="PANTHER" id="PTHR33923">
    <property type="entry name" value="CALMODULIN-BINDING PROTEIN-RELATED"/>
    <property type="match status" value="1"/>
</dbReference>
<dbReference type="InterPro" id="IPR012417">
    <property type="entry name" value="CaM-bd_dom_pln"/>
</dbReference>
<name>A0AAV8THG6_9ROSI</name>
<dbReference type="Proteomes" id="UP001159364">
    <property type="component" value="Linkage Group LG05"/>
</dbReference>
<feature type="compositionally biased region" description="Basic and acidic residues" evidence="1">
    <location>
        <begin position="36"/>
        <end position="46"/>
    </location>
</feature>
<feature type="region of interest" description="Disordered" evidence="1">
    <location>
        <begin position="1"/>
        <end position="167"/>
    </location>
</feature>
<keyword evidence="4" id="KW-1185">Reference proteome</keyword>
<organism evidence="3 4">
    <name type="scientific">Erythroxylum novogranatense</name>
    <dbReference type="NCBI Taxonomy" id="1862640"/>
    <lineage>
        <taxon>Eukaryota</taxon>
        <taxon>Viridiplantae</taxon>
        <taxon>Streptophyta</taxon>
        <taxon>Embryophyta</taxon>
        <taxon>Tracheophyta</taxon>
        <taxon>Spermatophyta</taxon>
        <taxon>Magnoliopsida</taxon>
        <taxon>eudicotyledons</taxon>
        <taxon>Gunneridae</taxon>
        <taxon>Pentapetalae</taxon>
        <taxon>rosids</taxon>
        <taxon>fabids</taxon>
        <taxon>Malpighiales</taxon>
        <taxon>Erythroxylaceae</taxon>
        <taxon>Erythroxylum</taxon>
    </lineage>
</organism>
<feature type="compositionally biased region" description="Polar residues" evidence="1">
    <location>
        <begin position="97"/>
        <end position="108"/>
    </location>
</feature>
<evidence type="ECO:0000256" key="1">
    <source>
        <dbReference type="SAM" id="MobiDB-lite"/>
    </source>
</evidence>
<proteinExistence type="predicted"/>
<feature type="domain" description="Calmodulin-binding" evidence="2">
    <location>
        <begin position="694"/>
        <end position="803"/>
    </location>
</feature>
<dbReference type="SMART" id="SM01054">
    <property type="entry name" value="CaM_binding"/>
    <property type="match status" value="1"/>
</dbReference>
<dbReference type="AlphaFoldDB" id="A0AAV8THG6"/>
<accession>A0AAV8THG6</accession>
<evidence type="ECO:0000313" key="3">
    <source>
        <dbReference type="EMBL" id="KAJ8765495.1"/>
    </source>
</evidence>
<feature type="region of interest" description="Disordered" evidence="1">
    <location>
        <begin position="246"/>
        <end position="267"/>
    </location>
</feature>
<feature type="compositionally biased region" description="Basic and acidic residues" evidence="1">
    <location>
        <begin position="12"/>
        <end position="22"/>
    </location>
</feature>
<dbReference type="EMBL" id="JAIWQS010000005">
    <property type="protein sequence ID" value="KAJ8765495.1"/>
    <property type="molecule type" value="Genomic_DNA"/>
</dbReference>
<dbReference type="PANTHER" id="PTHR33923:SF2">
    <property type="entry name" value="CALMODULIN-BINDING PROTEIN-RELATED"/>
    <property type="match status" value="1"/>
</dbReference>
<reference evidence="3 4" key="1">
    <citation type="submission" date="2021-09" db="EMBL/GenBank/DDBJ databases">
        <title>Genomic insights and catalytic innovation underlie evolution of tropane alkaloids biosynthesis.</title>
        <authorList>
            <person name="Wang Y.-J."/>
            <person name="Tian T."/>
            <person name="Huang J.-P."/>
            <person name="Huang S.-X."/>
        </authorList>
    </citation>
    <scope>NUCLEOTIDE SEQUENCE [LARGE SCALE GENOMIC DNA]</scope>
    <source>
        <strain evidence="3">KIB-2018</strain>
        <tissue evidence="3">Leaf</tissue>
    </source>
</reference>
<dbReference type="InterPro" id="IPR044681">
    <property type="entry name" value="PICBP-like"/>
</dbReference>
<feature type="compositionally biased region" description="Basic and acidic residues" evidence="1">
    <location>
        <begin position="725"/>
        <end position="737"/>
    </location>
</feature>
<dbReference type="GO" id="GO:0005516">
    <property type="term" value="F:calmodulin binding"/>
    <property type="evidence" value="ECO:0007669"/>
    <property type="project" value="InterPro"/>
</dbReference>
<comment type="caution">
    <text evidence="3">The sequence shown here is derived from an EMBL/GenBank/DDBJ whole genome shotgun (WGS) entry which is preliminary data.</text>
</comment>
<protein>
    <recommendedName>
        <fullName evidence="2">Calmodulin-binding domain-containing protein</fullName>
    </recommendedName>
</protein>
<dbReference type="Pfam" id="PF07839">
    <property type="entry name" value="CaM_binding"/>
    <property type="match status" value="1"/>
</dbReference>
<gene>
    <name evidence="3" type="ORF">K2173_014617</name>
</gene>
<evidence type="ECO:0000313" key="4">
    <source>
        <dbReference type="Proteomes" id="UP001159364"/>
    </source>
</evidence>
<evidence type="ECO:0000259" key="2">
    <source>
        <dbReference type="SMART" id="SM01054"/>
    </source>
</evidence>